<evidence type="ECO:0000256" key="2">
    <source>
        <dbReference type="ARBA" id="ARBA00007866"/>
    </source>
</evidence>
<gene>
    <name evidence="20" type="primary">coxB</name>
    <name evidence="20" type="ORF">ACFO3Q_10720</name>
</gene>
<evidence type="ECO:0000256" key="14">
    <source>
        <dbReference type="ARBA" id="ARBA00031399"/>
    </source>
</evidence>
<comment type="function">
    <text evidence="13">Subunits I and II form the functional core of the enzyme complex. Electrons originating in cytochrome c are transferred via heme a and Cu(A) to the binuclear center formed by heme a3 and Cu(B).</text>
</comment>
<comment type="caution">
    <text evidence="20">The sequence shown here is derived from an EMBL/GenBank/DDBJ whole genome shotgun (WGS) entry which is preliminary data.</text>
</comment>
<organism evidence="20 21">
    <name type="scientific">Coralloluteibacterium thermophilum</name>
    <dbReference type="NCBI Taxonomy" id="2707049"/>
    <lineage>
        <taxon>Bacteria</taxon>
        <taxon>Pseudomonadati</taxon>
        <taxon>Pseudomonadota</taxon>
        <taxon>Gammaproteobacteria</taxon>
        <taxon>Lysobacterales</taxon>
        <taxon>Lysobacteraceae</taxon>
        <taxon>Coralloluteibacterium</taxon>
    </lineage>
</organism>
<evidence type="ECO:0000256" key="12">
    <source>
        <dbReference type="ARBA" id="ARBA00023136"/>
    </source>
</evidence>
<proteinExistence type="inferred from homology"/>
<keyword evidence="8" id="KW-0249">Electron transport</keyword>
<evidence type="ECO:0000313" key="21">
    <source>
        <dbReference type="Proteomes" id="UP001595892"/>
    </source>
</evidence>
<dbReference type="InterPro" id="IPR045187">
    <property type="entry name" value="CcO_II"/>
</dbReference>
<dbReference type="InterPro" id="IPR009056">
    <property type="entry name" value="Cyt_c-like_dom"/>
</dbReference>
<protein>
    <recommendedName>
        <fullName evidence="14">Cytochrome aa3 subunit 2</fullName>
    </recommendedName>
</protein>
<keyword evidence="12 17" id="KW-0472">Membrane</keyword>
<evidence type="ECO:0000256" key="4">
    <source>
        <dbReference type="ARBA" id="ARBA00022617"/>
    </source>
</evidence>
<accession>A0ABV9NK26</accession>
<dbReference type="InterPro" id="IPR036909">
    <property type="entry name" value="Cyt_c-like_dom_sf"/>
</dbReference>
<dbReference type="PROSITE" id="PS00078">
    <property type="entry name" value="COX2"/>
    <property type="match status" value="1"/>
</dbReference>
<keyword evidence="3" id="KW-0813">Transport</keyword>
<reference evidence="21" key="1">
    <citation type="journal article" date="2019" name="Int. J. Syst. Evol. Microbiol.">
        <title>The Global Catalogue of Microorganisms (GCM) 10K type strain sequencing project: providing services to taxonomists for standard genome sequencing and annotation.</title>
        <authorList>
            <consortium name="The Broad Institute Genomics Platform"/>
            <consortium name="The Broad Institute Genome Sequencing Center for Infectious Disease"/>
            <person name="Wu L."/>
            <person name="Ma J."/>
        </authorList>
    </citation>
    <scope>NUCLEOTIDE SEQUENCE [LARGE SCALE GENOMIC DNA]</scope>
    <source>
        <strain evidence="21">CGMCC 1.13574</strain>
    </source>
</reference>
<keyword evidence="5" id="KW-0679">Respiratory chain</keyword>
<keyword evidence="6 17" id="KW-0812">Transmembrane</keyword>
<keyword evidence="4 16" id="KW-0349">Heme</keyword>
<evidence type="ECO:0000256" key="9">
    <source>
        <dbReference type="ARBA" id="ARBA00022989"/>
    </source>
</evidence>
<evidence type="ECO:0000256" key="3">
    <source>
        <dbReference type="ARBA" id="ARBA00022448"/>
    </source>
</evidence>
<dbReference type="InterPro" id="IPR034236">
    <property type="entry name" value="CuRO_CcO_Caa3_II"/>
</dbReference>
<evidence type="ECO:0000259" key="19">
    <source>
        <dbReference type="PROSITE" id="PS51007"/>
    </source>
</evidence>
<keyword evidence="11" id="KW-0186">Copper</keyword>
<evidence type="ECO:0000256" key="6">
    <source>
        <dbReference type="ARBA" id="ARBA00022692"/>
    </source>
</evidence>
<evidence type="ECO:0000313" key="20">
    <source>
        <dbReference type="EMBL" id="MFC4728641.1"/>
    </source>
</evidence>
<dbReference type="PROSITE" id="PS51007">
    <property type="entry name" value="CYTC"/>
    <property type="match status" value="1"/>
</dbReference>
<keyword evidence="10 16" id="KW-0408">Iron</keyword>
<dbReference type="RefSeq" id="WP_377004674.1">
    <property type="nucleotide sequence ID" value="NZ_JBHSGG010000030.1"/>
</dbReference>
<dbReference type="PROSITE" id="PS50857">
    <property type="entry name" value="COX2_CUA"/>
    <property type="match status" value="1"/>
</dbReference>
<dbReference type="PRINTS" id="PR01166">
    <property type="entry name" value="CYCOXIDASEII"/>
</dbReference>
<dbReference type="SUPFAM" id="SSF49503">
    <property type="entry name" value="Cupredoxins"/>
    <property type="match status" value="1"/>
</dbReference>
<evidence type="ECO:0000259" key="18">
    <source>
        <dbReference type="PROSITE" id="PS50857"/>
    </source>
</evidence>
<comment type="similarity">
    <text evidence="2">Belongs to the cytochrome c oxidase subunit 2 family.</text>
</comment>
<dbReference type="Proteomes" id="UP001595892">
    <property type="component" value="Unassembled WGS sequence"/>
</dbReference>
<dbReference type="Gene3D" id="2.60.40.420">
    <property type="entry name" value="Cupredoxins - blue copper proteins"/>
    <property type="match status" value="1"/>
</dbReference>
<feature type="transmembrane region" description="Helical" evidence="17">
    <location>
        <begin position="51"/>
        <end position="75"/>
    </location>
</feature>
<dbReference type="InterPro" id="IPR002429">
    <property type="entry name" value="CcO_II-like_C"/>
</dbReference>
<dbReference type="NCBIfam" id="TIGR02866">
    <property type="entry name" value="CoxB"/>
    <property type="match status" value="1"/>
</dbReference>
<evidence type="ECO:0000256" key="17">
    <source>
        <dbReference type="SAM" id="Phobius"/>
    </source>
</evidence>
<keyword evidence="21" id="KW-1185">Reference proteome</keyword>
<evidence type="ECO:0000256" key="11">
    <source>
        <dbReference type="ARBA" id="ARBA00023008"/>
    </source>
</evidence>
<dbReference type="InterPro" id="IPR014222">
    <property type="entry name" value="Cyt_c_oxidase_su2"/>
</dbReference>
<dbReference type="SUPFAM" id="SSF46626">
    <property type="entry name" value="Cytochrome c"/>
    <property type="match status" value="1"/>
</dbReference>
<comment type="subcellular location">
    <subcellularLocation>
        <location evidence="1">Membrane</location>
        <topology evidence="1">Multi-pass membrane protein</topology>
    </subcellularLocation>
</comment>
<dbReference type="Pfam" id="PF00116">
    <property type="entry name" value="COX2"/>
    <property type="match status" value="1"/>
</dbReference>
<feature type="domain" description="Cytochrome c" evidence="19">
    <location>
        <begin position="248"/>
        <end position="335"/>
    </location>
</feature>
<evidence type="ECO:0000256" key="15">
    <source>
        <dbReference type="ARBA" id="ARBA00047816"/>
    </source>
</evidence>
<dbReference type="InterPro" id="IPR008972">
    <property type="entry name" value="Cupredoxin"/>
</dbReference>
<evidence type="ECO:0000256" key="13">
    <source>
        <dbReference type="ARBA" id="ARBA00024688"/>
    </source>
</evidence>
<dbReference type="CDD" id="cd04213">
    <property type="entry name" value="CuRO_CcO_Caa3_II"/>
    <property type="match status" value="1"/>
</dbReference>
<feature type="transmembrane region" description="Helical" evidence="17">
    <location>
        <begin position="87"/>
        <end position="108"/>
    </location>
</feature>
<keyword evidence="9 17" id="KW-1133">Transmembrane helix</keyword>
<evidence type="ECO:0000256" key="16">
    <source>
        <dbReference type="PROSITE-ProRule" id="PRU00433"/>
    </source>
</evidence>
<dbReference type="EMBL" id="JBHSGG010000030">
    <property type="protein sequence ID" value="MFC4728641.1"/>
    <property type="molecule type" value="Genomic_DNA"/>
</dbReference>
<feature type="domain" description="Cytochrome oxidase subunit II copper A binding" evidence="18">
    <location>
        <begin position="122"/>
        <end position="240"/>
    </location>
</feature>
<sequence>MPGTSPAPRHRAPLPAPRIAVAGAAALLAACAGEQSSLDPRGPAAAAAAEAWWVMLVGASAIFALVMGLVIYATLRAPERRPRLRPNPFILVGGLLFPITVLTALLIYGTTVGRRMVFAGEVPTLRIEVTGHQWWWEVRYPADAERGWAEAVTANELWLPVGELAEITVRSVDVIHSFWIPQLGGKLDMIPGRDNTLRLMAEAPGEFRGQCAEFCGAQHALMSFVATAAPMEEFEAWRRSREVGGPAAAVPAGAAALGDAGCAACHQLPGGPAPEEAGPDLRHVGARAMVLGRRGFDREYIGRFLTDPQRVKPGNRGHLRGVGDDEVDGLLDAMETLR</sequence>
<evidence type="ECO:0000256" key="5">
    <source>
        <dbReference type="ARBA" id="ARBA00022660"/>
    </source>
</evidence>
<dbReference type="InterPro" id="IPR001505">
    <property type="entry name" value="Copper_CuA"/>
</dbReference>
<evidence type="ECO:0000256" key="8">
    <source>
        <dbReference type="ARBA" id="ARBA00022982"/>
    </source>
</evidence>
<keyword evidence="7 16" id="KW-0479">Metal-binding</keyword>
<name>A0ABV9NK26_9GAMM</name>
<evidence type="ECO:0000256" key="10">
    <source>
        <dbReference type="ARBA" id="ARBA00023004"/>
    </source>
</evidence>
<evidence type="ECO:0000256" key="7">
    <source>
        <dbReference type="ARBA" id="ARBA00022723"/>
    </source>
</evidence>
<dbReference type="PANTHER" id="PTHR22888">
    <property type="entry name" value="CYTOCHROME C OXIDASE, SUBUNIT II"/>
    <property type="match status" value="1"/>
</dbReference>
<evidence type="ECO:0000256" key="1">
    <source>
        <dbReference type="ARBA" id="ARBA00004141"/>
    </source>
</evidence>
<comment type="catalytic activity">
    <reaction evidence="15">
        <text>4 Fe(II)-[cytochrome c] + O2 + 8 H(+)(in) = 4 Fe(III)-[cytochrome c] + 2 H2O + 4 H(+)(out)</text>
        <dbReference type="Rhea" id="RHEA:11436"/>
        <dbReference type="Rhea" id="RHEA-COMP:10350"/>
        <dbReference type="Rhea" id="RHEA-COMP:14399"/>
        <dbReference type="ChEBI" id="CHEBI:15377"/>
        <dbReference type="ChEBI" id="CHEBI:15378"/>
        <dbReference type="ChEBI" id="CHEBI:15379"/>
        <dbReference type="ChEBI" id="CHEBI:29033"/>
        <dbReference type="ChEBI" id="CHEBI:29034"/>
        <dbReference type="EC" id="7.1.1.9"/>
    </reaction>
</comment>
<dbReference type="PANTHER" id="PTHR22888:SF9">
    <property type="entry name" value="CYTOCHROME C OXIDASE SUBUNIT 2"/>
    <property type="match status" value="1"/>
</dbReference>